<feature type="chain" id="PRO_5014621147" evidence="1">
    <location>
        <begin position="24"/>
        <end position="184"/>
    </location>
</feature>
<sequence>MKSPCLGYALACLLSVSSPSAFAFYPLWLAPLMLDDEPQWTLSQVSAQSDLFDCGLEADNQRFCSDEIRYYKVPVMGEVFIAEDSMSQIQLQRDYSLLHYSELQINLRKDGFLLKEAHIGGESFIVDEVLKTMSMEEANKALVPFLNRPTDANERTLVWQRGDKSKVKLVTDREFVTVIFYYQD</sequence>
<dbReference type="Proteomes" id="UP000235828">
    <property type="component" value="Chromosome B"/>
</dbReference>
<dbReference type="KEGG" id="vta:B0813"/>
<reference evidence="2 3" key="1">
    <citation type="submission" date="2017-10" db="EMBL/GenBank/DDBJ databases">
        <authorList>
            <person name="Banno H."/>
            <person name="Chua N.-H."/>
        </authorList>
    </citation>
    <scope>NUCLEOTIDE SEQUENCE [LARGE SCALE GENOMIC DNA]</scope>
    <source>
        <strain evidence="2">Vibrio tapetis CECT4600</strain>
    </source>
</reference>
<protein>
    <submittedName>
        <fullName evidence="2">Uncharacterized protein</fullName>
    </submittedName>
</protein>
<dbReference type="EMBL" id="LT960612">
    <property type="protein sequence ID" value="SON52424.1"/>
    <property type="molecule type" value="Genomic_DNA"/>
</dbReference>
<organism evidence="2 3">
    <name type="scientific">Vibrio tapetis subsp. tapetis</name>
    <dbReference type="NCBI Taxonomy" id="1671868"/>
    <lineage>
        <taxon>Bacteria</taxon>
        <taxon>Pseudomonadati</taxon>
        <taxon>Pseudomonadota</taxon>
        <taxon>Gammaproteobacteria</taxon>
        <taxon>Vibrionales</taxon>
        <taxon>Vibrionaceae</taxon>
        <taxon>Vibrio</taxon>
    </lineage>
</organism>
<gene>
    <name evidence="2" type="ORF">VTAP4600_B0813</name>
</gene>
<accession>A0A2N8ZKK5</accession>
<feature type="signal peptide" evidence="1">
    <location>
        <begin position="1"/>
        <end position="23"/>
    </location>
</feature>
<dbReference type="AlphaFoldDB" id="A0A2N8ZKK5"/>
<evidence type="ECO:0000313" key="3">
    <source>
        <dbReference type="Proteomes" id="UP000235828"/>
    </source>
</evidence>
<evidence type="ECO:0000256" key="1">
    <source>
        <dbReference type="SAM" id="SignalP"/>
    </source>
</evidence>
<proteinExistence type="predicted"/>
<keyword evidence="3" id="KW-1185">Reference proteome</keyword>
<name>A0A2N8ZKK5_9VIBR</name>
<dbReference type="OrthoDB" id="5899555at2"/>
<dbReference type="RefSeq" id="WP_102524679.1">
    <property type="nucleotide sequence ID" value="NZ_LT960612.1"/>
</dbReference>
<evidence type="ECO:0000313" key="2">
    <source>
        <dbReference type="EMBL" id="SON52424.1"/>
    </source>
</evidence>
<keyword evidence="1" id="KW-0732">Signal</keyword>